<dbReference type="EMBL" id="LXQE01000075">
    <property type="protein sequence ID" value="RCJ40561.1"/>
    <property type="molecule type" value="Genomic_DNA"/>
</dbReference>
<sequence>MLTEKHLIIREGTIKEDSLIAKHFYQMWVDIGVDESNIILESQNITLQFIEEARQNLFYKAFIAEIDKTVVGSVSCQLFAGLYPNVLKDEYRKFGYIWGVYVEESYRRQGIAKCLTNRAIEYLKAIGCTRVVLNASPSGKPVYSSLGFSEGNIMQLDLI</sequence>
<reference evidence="3" key="1">
    <citation type="submission" date="2016-04" db="EMBL/GenBank/DDBJ databases">
        <authorList>
            <person name="Tabuchi Yagui T.R."/>
        </authorList>
    </citation>
    <scope>NUCLEOTIDE SEQUENCE [LARGE SCALE GENOMIC DNA]</scope>
</reference>
<dbReference type="SUPFAM" id="SSF55729">
    <property type="entry name" value="Acyl-CoA N-acyltransferases (Nat)"/>
    <property type="match status" value="1"/>
</dbReference>
<dbReference type="InterPro" id="IPR016181">
    <property type="entry name" value="Acyl_CoA_acyltransferase"/>
</dbReference>
<protein>
    <submittedName>
        <fullName evidence="2">Acetyltransferase</fullName>
    </submittedName>
</protein>
<evidence type="ECO:0000259" key="1">
    <source>
        <dbReference type="PROSITE" id="PS51186"/>
    </source>
</evidence>
<dbReference type="Proteomes" id="UP000252085">
    <property type="component" value="Unassembled WGS sequence"/>
</dbReference>
<evidence type="ECO:0000313" key="3">
    <source>
        <dbReference type="Proteomes" id="UP000252085"/>
    </source>
</evidence>
<comment type="caution">
    <text evidence="2">The sequence shown here is derived from an EMBL/GenBank/DDBJ whole genome shotgun (WGS) entry which is preliminary data.</text>
</comment>
<gene>
    <name evidence="2" type="ORF">A6769_03960</name>
</gene>
<accession>A0A367RXJ3</accession>
<organism evidence="2 3">
    <name type="scientific">Nostoc punctiforme NIES-2108</name>
    <dbReference type="NCBI Taxonomy" id="1356359"/>
    <lineage>
        <taxon>Bacteria</taxon>
        <taxon>Bacillati</taxon>
        <taxon>Cyanobacteriota</taxon>
        <taxon>Cyanophyceae</taxon>
        <taxon>Nostocales</taxon>
        <taxon>Nostocaceae</taxon>
        <taxon>Nostoc</taxon>
    </lineage>
</organism>
<dbReference type="Gene3D" id="3.40.630.30">
    <property type="match status" value="1"/>
</dbReference>
<evidence type="ECO:0000313" key="2">
    <source>
        <dbReference type="EMBL" id="RCJ40561.1"/>
    </source>
</evidence>
<dbReference type="AlphaFoldDB" id="A0A367RXJ3"/>
<dbReference type="GO" id="GO:0016747">
    <property type="term" value="F:acyltransferase activity, transferring groups other than amino-acyl groups"/>
    <property type="evidence" value="ECO:0007669"/>
    <property type="project" value="InterPro"/>
</dbReference>
<keyword evidence="2" id="KW-0808">Transferase</keyword>
<dbReference type="CDD" id="cd04301">
    <property type="entry name" value="NAT_SF"/>
    <property type="match status" value="1"/>
</dbReference>
<name>A0A367RXJ3_NOSPU</name>
<feature type="domain" description="N-acetyltransferase" evidence="1">
    <location>
        <begin position="7"/>
        <end position="159"/>
    </location>
</feature>
<proteinExistence type="predicted"/>
<dbReference type="Pfam" id="PF00583">
    <property type="entry name" value="Acetyltransf_1"/>
    <property type="match status" value="1"/>
</dbReference>
<dbReference type="InterPro" id="IPR000182">
    <property type="entry name" value="GNAT_dom"/>
</dbReference>
<dbReference type="PROSITE" id="PS51186">
    <property type="entry name" value="GNAT"/>
    <property type="match status" value="1"/>
</dbReference>